<feature type="transmembrane region" description="Helical" evidence="11">
    <location>
        <begin position="288"/>
        <end position="308"/>
    </location>
</feature>
<feature type="transmembrane region" description="Helical" evidence="11">
    <location>
        <begin position="6"/>
        <end position="28"/>
    </location>
</feature>
<evidence type="ECO:0000256" key="9">
    <source>
        <dbReference type="ARBA" id="ARBA00047280"/>
    </source>
</evidence>
<evidence type="ECO:0000313" key="14">
    <source>
        <dbReference type="Proteomes" id="UP000006671"/>
    </source>
</evidence>
<dbReference type="VEuPathDB" id="AmoebaDB:NAEGRDRAFT_74579"/>
<evidence type="ECO:0000256" key="11">
    <source>
        <dbReference type="SAM" id="Phobius"/>
    </source>
</evidence>
<keyword evidence="3" id="KW-0645">Protease</keyword>
<keyword evidence="8 11" id="KW-0472">Membrane</keyword>
<reference evidence="13 14" key="1">
    <citation type="journal article" date="2010" name="Cell">
        <title>The genome of Naegleria gruberi illuminates early eukaryotic versatility.</title>
        <authorList>
            <person name="Fritz-Laylin L.K."/>
            <person name="Prochnik S.E."/>
            <person name="Ginger M.L."/>
            <person name="Dacks J.B."/>
            <person name="Carpenter M.L."/>
            <person name="Field M.C."/>
            <person name="Kuo A."/>
            <person name="Paredez A."/>
            <person name="Chapman J."/>
            <person name="Pham J."/>
            <person name="Shu S."/>
            <person name="Neupane R."/>
            <person name="Cipriano M."/>
            <person name="Mancuso J."/>
            <person name="Tu H."/>
            <person name="Salamov A."/>
            <person name="Lindquist E."/>
            <person name="Shapiro H."/>
            <person name="Lucas S."/>
            <person name="Grigoriev I.V."/>
            <person name="Cande W.Z."/>
            <person name="Fulton C."/>
            <person name="Rokhsar D.S."/>
            <person name="Dawson S.C."/>
        </authorList>
    </citation>
    <scope>NUCLEOTIDE SEQUENCE [LARGE SCALE GENOMIC DNA]</scope>
    <source>
        <strain evidence="13 14">NEG-M</strain>
    </source>
</reference>
<comment type="catalytic activity">
    <reaction evidence="9">
        <text>Hydrolyzes the peptide bond -P2-(S-farnesyl or geranylgeranyl)C-P1'-P2'-P3'-COOH where P1' and P2' are amino acids with aliphatic sidechains and P3' is any C-terminal residue.</text>
        <dbReference type="EC" id="3.4.26.1"/>
    </reaction>
</comment>
<dbReference type="Proteomes" id="UP000006671">
    <property type="component" value="Unassembled WGS sequence"/>
</dbReference>
<keyword evidence="6" id="KW-0256">Endoplasmic reticulum</keyword>
<evidence type="ECO:0000256" key="2">
    <source>
        <dbReference type="ARBA" id="ARBA00006897"/>
    </source>
</evidence>
<comment type="similarity">
    <text evidence="2">Belongs to the peptidase U48 family.</text>
</comment>
<dbReference type="GeneID" id="8853587"/>
<feature type="transmembrane region" description="Helical" evidence="11">
    <location>
        <begin position="195"/>
        <end position="216"/>
    </location>
</feature>
<feature type="transmembrane region" description="Helical" evidence="11">
    <location>
        <begin position="49"/>
        <end position="69"/>
    </location>
</feature>
<evidence type="ECO:0000256" key="8">
    <source>
        <dbReference type="ARBA" id="ARBA00023136"/>
    </source>
</evidence>
<dbReference type="AlphaFoldDB" id="D2VZQ6"/>
<dbReference type="InterPro" id="IPR003675">
    <property type="entry name" value="Rce1/LyrA-like_dom"/>
</dbReference>
<dbReference type="eggNOG" id="KOG4130">
    <property type="taxonomic scope" value="Eukaryota"/>
</dbReference>
<evidence type="ECO:0000313" key="13">
    <source>
        <dbReference type="EMBL" id="EFC37740.1"/>
    </source>
</evidence>
<dbReference type="FunCoup" id="D2VZQ6">
    <property type="interactions" value="266"/>
</dbReference>
<dbReference type="InterPro" id="IPR039731">
    <property type="entry name" value="Rce1"/>
</dbReference>
<dbReference type="Pfam" id="PF02517">
    <property type="entry name" value="Rce1-like"/>
    <property type="match status" value="1"/>
</dbReference>
<dbReference type="GO" id="GO:0071586">
    <property type="term" value="P:CAAX-box protein processing"/>
    <property type="evidence" value="ECO:0007669"/>
    <property type="project" value="InterPro"/>
</dbReference>
<keyword evidence="7 11" id="KW-1133">Transmembrane helix</keyword>
<dbReference type="EC" id="3.4.26.1" evidence="10"/>
<organism evidence="14">
    <name type="scientific">Naegleria gruberi</name>
    <name type="common">Amoeba</name>
    <dbReference type="NCBI Taxonomy" id="5762"/>
    <lineage>
        <taxon>Eukaryota</taxon>
        <taxon>Discoba</taxon>
        <taxon>Heterolobosea</taxon>
        <taxon>Tetramitia</taxon>
        <taxon>Eutetramitia</taxon>
        <taxon>Vahlkampfiidae</taxon>
        <taxon>Naegleria</taxon>
    </lineage>
</organism>
<dbReference type="GO" id="GO:0005789">
    <property type="term" value="C:endoplasmic reticulum membrane"/>
    <property type="evidence" value="ECO:0007669"/>
    <property type="project" value="UniProtKB-SubCell"/>
</dbReference>
<proteinExistence type="inferred from homology"/>
<dbReference type="InParanoid" id="D2VZQ6"/>
<dbReference type="EMBL" id="GG738915">
    <property type="protein sequence ID" value="EFC37740.1"/>
    <property type="molecule type" value="Genomic_DNA"/>
</dbReference>
<keyword evidence="14" id="KW-1185">Reference proteome</keyword>
<evidence type="ECO:0000256" key="3">
    <source>
        <dbReference type="ARBA" id="ARBA00022670"/>
    </source>
</evidence>
<dbReference type="OrthoDB" id="271604at2759"/>
<feature type="transmembrane region" description="Helical" evidence="11">
    <location>
        <begin position="89"/>
        <end position="112"/>
    </location>
</feature>
<evidence type="ECO:0000256" key="1">
    <source>
        <dbReference type="ARBA" id="ARBA00004477"/>
    </source>
</evidence>
<comment type="subcellular location">
    <subcellularLocation>
        <location evidence="1">Endoplasmic reticulum membrane</location>
        <topology evidence="1">Multi-pass membrane protein</topology>
    </subcellularLocation>
</comment>
<evidence type="ECO:0000256" key="7">
    <source>
        <dbReference type="ARBA" id="ARBA00022989"/>
    </source>
</evidence>
<name>D2VZQ6_NAEGR</name>
<evidence type="ECO:0000259" key="12">
    <source>
        <dbReference type="Pfam" id="PF02517"/>
    </source>
</evidence>
<dbReference type="RefSeq" id="XP_002670484.1">
    <property type="nucleotide sequence ID" value="XM_002670438.1"/>
</dbReference>
<gene>
    <name evidence="13" type="ORF">NAEGRDRAFT_74579</name>
</gene>
<dbReference type="GO" id="GO:0004222">
    <property type="term" value="F:metalloendopeptidase activity"/>
    <property type="evidence" value="ECO:0007669"/>
    <property type="project" value="InterPro"/>
</dbReference>
<sequence length="311" mass="35313">MLENSREILAVIHAIVLSALYVGSLYMWDGSLAKSRNEPSQVRRRSISVLLSSLVSIIYSCLVYLFFGNHESHQEMGLLSSMGFNFAQIHYQILAIIIAIFLNTCLFLGPIAEELEVDEVSKLNMDYIKRKIEWVCKSFVELCTNLLEMSKLFTAFLLDEQKVIQDEQGLFSFRAIVMGPLTEEIVFRTCLHYLLYYYGGISLLSSLLIACLLFGVCHCHHIIEHVVHGQMSITSALINVIVQFTYTSVFGFYCGYIYAKTSCILAAILLHAYCNQMGLPSFNMSKPIIATFYVFGLISFWILLFPTLSIF</sequence>
<dbReference type="PANTHER" id="PTHR13046">
    <property type="entry name" value="PROTEASE U48 CAAX PRENYL PROTEASE RCE1"/>
    <property type="match status" value="1"/>
</dbReference>
<feature type="domain" description="CAAX prenyl protease 2/Lysostaphin resistance protein A-like" evidence="12">
    <location>
        <begin position="170"/>
        <end position="276"/>
    </location>
</feature>
<keyword evidence="4 11" id="KW-0812">Transmembrane</keyword>
<protein>
    <recommendedName>
        <fullName evidence="10">intramembrane prenyl-peptidase Rce1</fullName>
        <ecNumber evidence="10">3.4.26.1</ecNumber>
    </recommendedName>
</protein>
<keyword evidence="5" id="KW-0378">Hydrolase</keyword>
<evidence type="ECO:0000256" key="4">
    <source>
        <dbReference type="ARBA" id="ARBA00022692"/>
    </source>
</evidence>
<dbReference type="PANTHER" id="PTHR13046:SF0">
    <property type="entry name" value="CAAX PRENYL PROTEASE 2"/>
    <property type="match status" value="1"/>
</dbReference>
<dbReference type="OMA" id="CNIMGVP"/>
<evidence type="ECO:0000256" key="6">
    <source>
        <dbReference type="ARBA" id="ARBA00022824"/>
    </source>
</evidence>
<evidence type="ECO:0000256" key="5">
    <source>
        <dbReference type="ARBA" id="ARBA00022801"/>
    </source>
</evidence>
<dbReference type="STRING" id="5762.D2VZQ6"/>
<dbReference type="KEGG" id="ngr:NAEGRDRAFT_74579"/>
<evidence type="ECO:0000256" key="10">
    <source>
        <dbReference type="ARBA" id="ARBA00049729"/>
    </source>
</evidence>
<accession>D2VZQ6</accession>